<evidence type="ECO:0000313" key="2">
    <source>
        <dbReference type="EMBL" id="MBC3758531.1"/>
    </source>
</evidence>
<organism evidence="2 3">
    <name type="scientific">Hyunsoonleella aquatilis</name>
    <dbReference type="NCBI Taxonomy" id="2762758"/>
    <lineage>
        <taxon>Bacteria</taxon>
        <taxon>Pseudomonadati</taxon>
        <taxon>Bacteroidota</taxon>
        <taxon>Flavobacteriia</taxon>
        <taxon>Flavobacteriales</taxon>
        <taxon>Flavobacteriaceae</taxon>
    </lineage>
</organism>
<comment type="caution">
    <text evidence="2">The sequence shown here is derived from an EMBL/GenBank/DDBJ whole genome shotgun (WGS) entry which is preliminary data.</text>
</comment>
<keyword evidence="1" id="KW-0732">Signal</keyword>
<dbReference type="EMBL" id="JACNMF010000003">
    <property type="protein sequence ID" value="MBC3758531.1"/>
    <property type="molecule type" value="Genomic_DNA"/>
</dbReference>
<keyword evidence="3" id="KW-1185">Reference proteome</keyword>
<evidence type="ECO:0000313" key="3">
    <source>
        <dbReference type="Proteomes" id="UP000656244"/>
    </source>
</evidence>
<feature type="signal peptide" evidence="1">
    <location>
        <begin position="1"/>
        <end position="19"/>
    </location>
</feature>
<accession>A0A923HCC7</accession>
<reference evidence="2" key="1">
    <citation type="submission" date="2020-08" db="EMBL/GenBank/DDBJ databases">
        <title>Hyunsoonleella sp. strain SJ7 genome sequencing and assembly.</title>
        <authorList>
            <person name="Kim I."/>
        </authorList>
    </citation>
    <scope>NUCLEOTIDE SEQUENCE</scope>
    <source>
        <strain evidence="2">SJ7</strain>
    </source>
</reference>
<proteinExistence type="predicted"/>
<evidence type="ECO:0000256" key="1">
    <source>
        <dbReference type="SAM" id="SignalP"/>
    </source>
</evidence>
<protein>
    <recommendedName>
        <fullName evidence="4">Lipoprotein</fullName>
    </recommendedName>
</protein>
<dbReference type="RefSeq" id="WP_186561569.1">
    <property type="nucleotide sequence ID" value="NZ_JACNMF010000003.1"/>
</dbReference>
<dbReference type="Proteomes" id="UP000656244">
    <property type="component" value="Unassembled WGS sequence"/>
</dbReference>
<sequence>MLRKIIIILLLTLSFKGFSTELDTLDYWHVYKNDKVIAKFNSVSNDLNIKINKSEIKESDTISIRYGKDTRCPNCKYILFVRDEKKRKLRITESDEYWDKLSFGLLDLIEFGQKNKSERYDFYYWERNSDGKNQPMKLVLKMTLE</sequence>
<gene>
    <name evidence="2" type="ORF">H7U19_08960</name>
</gene>
<name>A0A923HCC7_9FLAO</name>
<evidence type="ECO:0008006" key="4">
    <source>
        <dbReference type="Google" id="ProtNLM"/>
    </source>
</evidence>
<dbReference type="AlphaFoldDB" id="A0A923HCC7"/>
<feature type="chain" id="PRO_5037693490" description="Lipoprotein" evidence="1">
    <location>
        <begin position="20"/>
        <end position="145"/>
    </location>
</feature>